<feature type="domain" description="Pherophorin" evidence="3">
    <location>
        <begin position="36"/>
        <end position="187"/>
    </location>
</feature>
<dbReference type="InterPro" id="IPR024616">
    <property type="entry name" value="Pherophorin"/>
</dbReference>
<evidence type="ECO:0000256" key="2">
    <source>
        <dbReference type="SAM" id="SignalP"/>
    </source>
</evidence>
<evidence type="ECO:0000256" key="1">
    <source>
        <dbReference type="SAM" id="MobiDB-lite"/>
    </source>
</evidence>
<dbReference type="Proteomes" id="UP000485058">
    <property type="component" value="Unassembled WGS sequence"/>
</dbReference>
<feature type="region of interest" description="Disordered" evidence="1">
    <location>
        <begin position="202"/>
        <end position="221"/>
    </location>
</feature>
<evidence type="ECO:0000313" key="5">
    <source>
        <dbReference type="Proteomes" id="UP000485058"/>
    </source>
</evidence>
<feature type="chain" id="PRO_5025533046" description="Pherophorin domain-containing protein" evidence="2">
    <location>
        <begin position="29"/>
        <end position="221"/>
    </location>
</feature>
<comment type="caution">
    <text evidence="4">The sequence shown here is derived from an EMBL/GenBank/DDBJ whole genome shotgun (WGS) entry which is preliminary data.</text>
</comment>
<evidence type="ECO:0000313" key="4">
    <source>
        <dbReference type="EMBL" id="GFH08260.1"/>
    </source>
</evidence>
<sequence length="221" mass="24027">MAGPLMLHVIQGLLAVLLILCAQRPVLSIPITGTAFPFETCKVSQLRGRYQVELLGSEAAYTNAILTRLALFPVLYADRHGFGPAAQQTCITERACNQGLTGPLLLCTQTYLSRYFKLPEDEGWTFCLTTQMTSLALGMSNPSQAEGVELCFSLQPPCPSLPEFAFDGQVLEYSMYDVKASGYQCCPSGIVEVVNDTFSVGRPPNLSSLPRPPLPPPRLPP</sequence>
<reference evidence="4 5" key="1">
    <citation type="submission" date="2020-02" db="EMBL/GenBank/DDBJ databases">
        <title>Draft genome sequence of Haematococcus lacustris strain NIES-144.</title>
        <authorList>
            <person name="Morimoto D."/>
            <person name="Nakagawa S."/>
            <person name="Yoshida T."/>
            <person name="Sawayama S."/>
        </authorList>
    </citation>
    <scope>NUCLEOTIDE SEQUENCE [LARGE SCALE GENOMIC DNA]</scope>
    <source>
        <strain evidence="4 5">NIES-144</strain>
    </source>
</reference>
<name>A0A699YDN0_HAELA</name>
<gene>
    <name evidence="4" type="ORF">HaLaN_03195</name>
</gene>
<keyword evidence="2" id="KW-0732">Signal</keyword>
<accession>A0A699YDN0</accession>
<feature type="non-terminal residue" evidence="4">
    <location>
        <position position="221"/>
    </location>
</feature>
<proteinExistence type="predicted"/>
<feature type="compositionally biased region" description="Pro residues" evidence="1">
    <location>
        <begin position="210"/>
        <end position="221"/>
    </location>
</feature>
<dbReference type="AlphaFoldDB" id="A0A699YDN0"/>
<dbReference type="EMBL" id="BLLF01000149">
    <property type="protein sequence ID" value="GFH08260.1"/>
    <property type="molecule type" value="Genomic_DNA"/>
</dbReference>
<feature type="non-terminal residue" evidence="4">
    <location>
        <position position="1"/>
    </location>
</feature>
<feature type="signal peptide" evidence="2">
    <location>
        <begin position="1"/>
        <end position="28"/>
    </location>
</feature>
<protein>
    <recommendedName>
        <fullName evidence="3">Pherophorin domain-containing protein</fullName>
    </recommendedName>
</protein>
<evidence type="ECO:0000259" key="3">
    <source>
        <dbReference type="Pfam" id="PF12499"/>
    </source>
</evidence>
<dbReference type="Pfam" id="PF12499">
    <property type="entry name" value="DUF3707"/>
    <property type="match status" value="1"/>
</dbReference>
<keyword evidence="5" id="KW-1185">Reference proteome</keyword>
<organism evidence="4 5">
    <name type="scientific">Haematococcus lacustris</name>
    <name type="common">Green alga</name>
    <name type="synonym">Haematococcus pluvialis</name>
    <dbReference type="NCBI Taxonomy" id="44745"/>
    <lineage>
        <taxon>Eukaryota</taxon>
        <taxon>Viridiplantae</taxon>
        <taxon>Chlorophyta</taxon>
        <taxon>core chlorophytes</taxon>
        <taxon>Chlorophyceae</taxon>
        <taxon>CS clade</taxon>
        <taxon>Chlamydomonadales</taxon>
        <taxon>Haematococcaceae</taxon>
        <taxon>Haematococcus</taxon>
    </lineage>
</organism>